<reference evidence="2" key="1">
    <citation type="submission" date="2024-06" db="EMBL/GenBank/DDBJ databases">
        <title>Genome assembly of the Oeneis chryxus ivallda.</title>
        <authorList>
            <person name="MacDonald Z."/>
            <person name="Shaffer H.B."/>
            <person name="Gillespie T."/>
            <person name="Marimuthu M.P.A."/>
            <person name="Nguyen O."/>
            <person name="Fairbairn C.W."/>
            <person name="Seligmann W.E."/>
            <person name="Escalona M."/>
            <person name="Miller C."/>
            <person name="Toffelmier E."/>
        </authorList>
    </citation>
    <scope>NUCLEOTIDE SEQUENCE</scope>
    <source>
        <strain evidence="2">CCGP_102_HBS-TG_Oc004</strain>
    </source>
</reference>
<evidence type="ECO:0000313" key="2">
    <source>
        <dbReference type="EMBL" id="XCA34810.1"/>
    </source>
</evidence>
<evidence type="ECO:0000256" key="1">
    <source>
        <dbReference type="SAM" id="MobiDB-lite"/>
    </source>
</evidence>
<feature type="region of interest" description="Disordered" evidence="1">
    <location>
        <begin position="1"/>
        <end position="60"/>
    </location>
</feature>
<dbReference type="AlphaFoldDB" id="A0AAU7YPG2"/>
<organism evidence="2">
    <name type="scientific">Wolbachia endosymbiont of Oeneis ivallda</name>
    <dbReference type="NCBI Taxonomy" id="3171168"/>
    <lineage>
        <taxon>Bacteria</taxon>
        <taxon>Pseudomonadati</taxon>
        <taxon>Pseudomonadota</taxon>
        <taxon>Alphaproteobacteria</taxon>
        <taxon>Rickettsiales</taxon>
        <taxon>Anaplasmataceae</taxon>
        <taxon>Wolbachieae</taxon>
        <taxon>Wolbachia</taxon>
    </lineage>
</organism>
<dbReference type="EMBL" id="CP158587">
    <property type="protein sequence ID" value="XCA34810.1"/>
    <property type="molecule type" value="Genomic_DNA"/>
</dbReference>
<name>A0AAU7YPG2_9RICK</name>
<feature type="compositionally biased region" description="Basic and acidic residues" evidence="1">
    <location>
        <begin position="32"/>
        <end position="50"/>
    </location>
</feature>
<proteinExistence type="predicted"/>
<sequence>MHGNNGSGKRVFDNTAPGGGSINLRNLGKNVTVDDFRDRIKREREEEKKKNQSSGQGSSK</sequence>
<accession>A0AAU7YPG2</accession>
<gene>
    <name evidence="2" type="ORF">ABS861_05530</name>
</gene>
<protein>
    <submittedName>
        <fullName evidence="2">Uncharacterized protein</fullName>
    </submittedName>
</protein>